<dbReference type="Gene3D" id="1.20.5.5270">
    <property type="match status" value="1"/>
</dbReference>
<comment type="subcellular location">
    <subcellularLocation>
        <location evidence="1 10 11">Cytoplasm</location>
    </subcellularLocation>
</comment>
<evidence type="ECO:0000256" key="5">
    <source>
        <dbReference type="ARBA" id="ARBA00022801"/>
    </source>
</evidence>
<dbReference type="InterPro" id="IPR027543">
    <property type="entry name" value="Lon_bac"/>
</dbReference>
<dbReference type="PATRIC" id="fig|1161918.5.peg.1804"/>
<feature type="binding site" evidence="10 13">
    <location>
        <begin position="407"/>
        <end position="414"/>
    </location>
    <ligand>
        <name>ATP</name>
        <dbReference type="ChEBI" id="CHEBI:30616"/>
    </ligand>
</feature>
<evidence type="ECO:0000256" key="2">
    <source>
        <dbReference type="ARBA" id="ARBA00022490"/>
    </source>
</evidence>
<dbReference type="HOGENOM" id="CLU_004109_4_3_12"/>
<evidence type="ECO:0000256" key="13">
    <source>
        <dbReference type="PIRSR" id="PIRSR001174-2"/>
    </source>
</evidence>
<evidence type="ECO:0000256" key="9">
    <source>
        <dbReference type="ARBA" id="ARBA00050665"/>
    </source>
</evidence>
<dbReference type="InterPro" id="IPR015947">
    <property type="entry name" value="PUA-like_sf"/>
</dbReference>
<dbReference type="PROSITE" id="PS51786">
    <property type="entry name" value="LON_PROTEOLYTIC"/>
    <property type="match status" value="1"/>
</dbReference>
<dbReference type="InterPro" id="IPR003111">
    <property type="entry name" value="Lon_prtase_N"/>
</dbReference>
<dbReference type="InterPro" id="IPR054594">
    <property type="entry name" value="Lon_lid"/>
</dbReference>
<dbReference type="GO" id="GO:0005524">
    <property type="term" value="F:ATP binding"/>
    <property type="evidence" value="ECO:0007669"/>
    <property type="project" value="UniProtKB-UniRule"/>
</dbReference>
<evidence type="ECO:0000256" key="6">
    <source>
        <dbReference type="ARBA" id="ARBA00022825"/>
    </source>
</evidence>
<evidence type="ECO:0000256" key="12">
    <source>
        <dbReference type="PIRSR" id="PIRSR001174-1"/>
    </source>
</evidence>
<keyword evidence="8 10" id="KW-0346">Stress response</keyword>
<proteinExistence type="evidence at transcript level"/>
<dbReference type="InterPro" id="IPR027065">
    <property type="entry name" value="Lon_Prtase"/>
</dbReference>
<comment type="catalytic activity">
    <reaction evidence="9 10 11 14">
        <text>Hydrolysis of proteins in presence of ATP.</text>
        <dbReference type="EC" id="3.4.21.53"/>
    </reaction>
</comment>
<dbReference type="InterPro" id="IPR046336">
    <property type="entry name" value="Lon_prtase_N_sf"/>
</dbReference>
<dbReference type="GO" id="GO:0005737">
    <property type="term" value="C:cytoplasm"/>
    <property type="evidence" value="ECO:0007669"/>
    <property type="project" value="UniProtKB-SubCell"/>
</dbReference>
<dbReference type="SUPFAM" id="SSF54211">
    <property type="entry name" value="Ribosomal protein S5 domain 2-like"/>
    <property type="match status" value="1"/>
</dbReference>
<dbReference type="Proteomes" id="UP000003759">
    <property type="component" value="Chromosome"/>
</dbReference>
<sequence>MSENNENKENKNNDIEKNENIENKTEDKTIETNQENDSDNAVSIVEDKLPSRLIIIPVMGKPLFPGLYAPFPIPASQANAVNKAIAENDGFLGLNLYIQDEPKDIKKTTIDEIYKVGVVVKVFKKLNLPDGGLNLLINSIKRYKIIRYISTDPVIRAEPLYIPDIVTTNNDKEAKEIKAYTRALLSEVKSLSENNPLFTEEMRLTMVNVDDPGKLADFVTSMINVERASQQEILETFDVQERLEKVLLLLQKEREITKLQQKIQGSINSKIQKQQRDYFLKEQLKEIKKELGYDTDPKQKDIDKYKKELKELKIVDEVRERMEQEIEKISTIDTHSPEYTVSKNYLDTLFALPWNKENKEREDITKSKKILDRDYYGLEDVKERIYEFLAVRKLNPDKKSSILCFVGPPGVGKTSIGKSIAEALDRPFFRFSLGGMRDEAEIKGHRRTYIGAMPGKIIEALKIVKSKNPVLMLDEIDKLGASFQGDPSSALLEVLDPEQNSSFRDHYLDLPFDLSNILFITTANTLDTIPRPLLDRMEVIRLSGYIMEEKIKIATKYIIPRQLKAHGLIAKNVKFTNKAIADIVNGYAREAGVRNFERMIEKICRKIAADVVSNNKENYNITIDSKDLEKYLKKPIFTEDFTEKDLKPGNAIGLAWTSMGGATLTIESIKVQEKKDAGTINITGQLGEVMTESVQIAYSYVKSVAKNYGVDENYFNDAIIHLHIPEGATPKDGPSAGITLATALLSLAMNKVIRNDTAMTGELSLNGKVLPIGGLKEKTIAAKRLGFIKHIIIPFENKRDLDEIPDKVKSSLIFHPVRQVEEVFDFMFKLNKQNKKTKSDKTSSKSKKTKK</sequence>
<dbReference type="InterPro" id="IPR008269">
    <property type="entry name" value="Lon_proteolytic"/>
</dbReference>
<dbReference type="EMBL" id="HE793032">
    <property type="protein sequence ID" value="CCG57751.1"/>
    <property type="molecule type" value="Genomic_DNA"/>
</dbReference>
<reference evidence="19 20" key="1">
    <citation type="journal article" date="2012" name="BMC Genomics">
        <title>Comparative genomics of Brachyspira pilosicoli strains: genome rearrangements, reductions and correlation of genetic compliment with phenotypic diversity.</title>
        <authorList>
            <person name="Mappley L.J."/>
            <person name="Black M.L."/>
            <person name="Abuoun M."/>
            <person name="Darby A.C."/>
            <person name="Woodward M.J."/>
            <person name="Parkhill J."/>
            <person name="Turner A.K."/>
            <person name="Bellgard M.I."/>
            <person name="La T."/>
            <person name="Phillips N.D."/>
            <person name="La Ragione R.M."/>
            <person name="Hampson D.J."/>
        </authorList>
    </citation>
    <scope>NUCLEOTIDE SEQUENCE [LARGE SCALE GENOMIC DNA]</scope>
    <source>
        <strain evidence="19">WesB</strain>
    </source>
</reference>
<evidence type="ECO:0000256" key="1">
    <source>
        <dbReference type="ARBA" id="ARBA00004496"/>
    </source>
</evidence>
<dbReference type="KEGG" id="bpw:WESB_2289"/>
<evidence type="ECO:0000256" key="7">
    <source>
        <dbReference type="ARBA" id="ARBA00022840"/>
    </source>
</evidence>
<dbReference type="Gene3D" id="3.30.230.10">
    <property type="match status" value="1"/>
</dbReference>
<evidence type="ECO:0000256" key="3">
    <source>
        <dbReference type="ARBA" id="ARBA00022670"/>
    </source>
</evidence>
<dbReference type="CDD" id="cd19500">
    <property type="entry name" value="RecA-like_Lon"/>
    <property type="match status" value="1"/>
</dbReference>
<dbReference type="Gene3D" id="3.40.50.300">
    <property type="entry name" value="P-loop containing nucleotide triphosphate hydrolases"/>
    <property type="match status" value="1"/>
</dbReference>
<evidence type="ECO:0000256" key="11">
    <source>
        <dbReference type="PIRNR" id="PIRNR001174"/>
    </source>
</evidence>
<dbReference type="SMART" id="SM00382">
    <property type="entry name" value="AAA"/>
    <property type="match status" value="1"/>
</dbReference>
<dbReference type="NCBIfam" id="TIGR00763">
    <property type="entry name" value="lon"/>
    <property type="match status" value="1"/>
</dbReference>
<keyword evidence="7 10" id="KW-0067">ATP-binding</keyword>
<protein>
    <recommendedName>
        <fullName evidence="10 11">Lon protease</fullName>
        <ecNumber evidence="10 11">3.4.21.53</ecNumber>
    </recommendedName>
    <alternativeName>
        <fullName evidence="10">ATP-dependent protease La</fullName>
    </alternativeName>
</protein>
<dbReference type="PANTHER" id="PTHR43718">
    <property type="entry name" value="LON PROTEASE"/>
    <property type="match status" value="1"/>
</dbReference>
<evidence type="ECO:0000256" key="14">
    <source>
        <dbReference type="PROSITE-ProRule" id="PRU01122"/>
    </source>
</evidence>
<dbReference type="FunFam" id="3.40.50.300:FF:000021">
    <property type="entry name" value="Lon protease homolog"/>
    <property type="match status" value="1"/>
</dbReference>
<evidence type="ECO:0000256" key="10">
    <source>
        <dbReference type="HAMAP-Rule" id="MF_01973"/>
    </source>
</evidence>
<dbReference type="SUPFAM" id="SSF88697">
    <property type="entry name" value="PUA domain-like"/>
    <property type="match status" value="1"/>
</dbReference>
<dbReference type="GO" id="GO:0034605">
    <property type="term" value="P:cellular response to heat"/>
    <property type="evidence" value="ECO:0007669"/>
    <property type="project" value="UniProtKB-UniRule"/>
</dbReference>
<dbReference type="Gene3D" id="2.30.130.40">
    <property type="entry name" value="LON domain-like"/>
    <property type="match status" value="1"/>
</dbReference>
<dbReference type="GO" id="GO:0006515">
    <property type="term" value="P:protein quality control for misfolded or incompletely synthesized proteins"/>
    <property type="evidence" value="ECO:0007669"/>
    <property type="project" value="UniProtKB-UniRule"/>
</dbReference>
<dbReference type="InterPro" id="IPR008268">
    <property type="entry name" value="Peptidase_S16_AS"/>
</dbReference>
<dbReference type="InterPro" id="IPR020568">
    <property type="entry name" value="Ribosomal_Su5_D2-typ_SF"/>
</dbReference>
<dbReference type="InterPro" id="IPR003593">
    <property type="entry name" value="AAA+_ATPase"/>
</dbReference>
<evidence type="ECO:0000256" key="4">
    <source>
        <dbReference type="ARBA" id="ARBA00022741"/>
    </source>
</evidence>
<comment type="function">
    <text evidence="10">ATP-dependent serine protease that mediates the selective degradation of mutant and abnormal proteins as well as certain short-lived regulatory proteins. Required for cellular homeostasis and for survival from DNA damage and developmental changes induced by stress. Degrades polypeptides processively to yield small peptide fragments that are 5 to 10 amino acids long. Binds to DNA in a double-stranded, site-specific manner.</text>
</comment>
<comment type="induction">
    <text evidence="10">By heat shock.</text>
</comment>
<keyword evidence="5 10" id="KW-0378">Hydrolase</keyword>
<feature type="active site" evidence="10 12">
    <location>
        <position position="778"/>
    </location>
</feature>
<name>K0JMS3_BRAPL</name>
<feature type="active site" evidence="10 12">
    <location>
        <position position="735"/>
    </location>
</feature>
<dbReference type="PIRSF" id="PIRSF001174">
    <property type="entry name" value="Lon_proteas"/>
    <property type="match status" value="1"/>
</dbReference>
<dbReference type="SUPFAM" id="SSF52540">
    <property type="entry name" value="P-loop containing nucleoside triphosphate hydrolases"/>
    <property type="match status" value="1"/>
</dbReference>
<dbReference type="GO" id="GO:0004252">
    <property type="term" value="F:serine-type endopeptidase activity"/>
    <property type="evidence" value="ECO:0007669"/>
    <property type="project" value="UniProtKB-UniRule"/>
</dbReference>
<dbReference type="PROSITE" id="PS51787">
    <property type="entry name" value="LON_N"/>
    <property type="match status" value="1"/>
</dbReference>
<dbReference type="Pfam" id="PF05362">
    <property type="entry name" value="Lon_C"/>
    <property type="match status" value="1"/>
</dbReference>
<evidence type="ECO:0000313" key="20">
    <source>
        <dbReference type="Proteomes" id="UP000003759"/>
    </source>
</evidence>
<dbReference type="EC" id="3.4.21.53" evidence="10 11"/>
<dbReference type="GO" id="GO:0043565">
    <property type="term" value="F:sequence-specific DNA binding"/>
    <property type="evidence" value="ECO:0007669"/>
    <property type="project" value="UniProtKB-UniRule"/>
</dbReference>
<dbReference type="Gene3D" id="1.10.8.60">
    <property type="match status" value="1"/>
</dbReference>
<dbReference type="InterPro" id="IPR004815">
    <property type="entry name" value="Lon_bac/euk-typ"/>
</dbReference>
<dbReference type="HAMAP" id="MF_01973">
    <property type="entry name" value="lon_bact"/>
    <property type="match status" value="1"/>
</dbReference>
<dbReference type="InterPro" id="IPR014721">
    <property type="entry name" value="Ribsml_uS5_D2-typ_fold_subgr"/>
</dbReference>
<evidence type="ECO:0000256" key="16">
    <source>
        <dbReference type="SAM" id="MobiDB-lite"/>
    </source>
</evidence>
<feature type="domain" description="Lon proteolytic" evidence="17">
    <location>
        <begin position="645"/>
        <end position="830"/>
    </location>
</feature>
<dbReference type="OrthoDB" id="9803599at2"/>
<dbReference type="PRINTS" id="PR00830">
    <property type="entry name" value="ENDOLAPTASE"/>
</dbReference>
<gene>
    <name evidence="10 19" type="primary">lon</name>
    <name evidence="19" type="ORF">WESB_2289</name>
</gene>
<feature type="compositionally biased region" description="Basic and acidic residues" evidence="16">
    <location>
        <begin position="1"/>
        <end position="30"/>
    </location>
</feature>
<dbReference type="SMART" id="SM00464">
    <property type="entry name" value="LON"/>
    <property type="match status" value="1"/>
</dbReference>
<dbReference type="InterPro" id="IPR003959">
    <property type="entry name" value="ATPase_AAA_core"/>
</dbReference>
<comment type="similarity">
    <text evidence="10 11 14 15">Belongs to the peptidase S16 family.</text>
</comment>
<dbReference type="PANTHER" id="PTHR43718:SF2">
    <property type="entry name" value="LON PROTEASE HOMOLOG, MITOCHONDRIAL"/>
    <property type="match status" value="1"/>
</dbReference>
<feature type="domain" description="Lon N-terminal" evidence="18">
    <location>
        <begin position="53"/>
        <end position="254"/>
    </location>
</feature>
<keyword evidence="6 10" id="KW-0720">Serine protease</keyword>
<keyword evidence="4 10" id="KW-0547">Nucleotide-binding</keyword>
<dbReference type="PROSITE" id="PS01046">
    <property type="entry name" value="LON_SER"/>
    <property type="match status" value="1"/>
</dbReference>
<dbReference type="RefSeq" id="WP_014933858.1">
    <property type="nucleotide sequence ID" value="NC_018604.1"/>
</dbReference>
<keyword evidence="2 10" id="KW-0963">Cytoplasm</keyword>
<evidence type="ECO:0000256" key="8">
    <source>
        <dbReference type="ARBA" id="ARBA00023016"/>
    </source>
</evidence>
<dbReference type="AlphaFoldDB" id="K0JMS3"/>
<dbReference type="GO" id="GO:0016887">
    <property type="term" value="F:ATP hydrolysis activity"/>
    <property type="evidence" value="ECO:0007669"/>
    <property type="project" value="UniProtKB-UniRule"/>
</dbReference>
<dbReference type="Gene3D" id="1.20.58.1480">
    <property type="match status" value="1"/>
</dbReference>
<dbReference type="Pfam" id="PF22667">
    <property type="entry name" value="Lon_lid"/>
    <property type="match status" value="1"/>
</dbReference>
<evidence type="ECO:0000313" key="19">
    <source>
        <dbReference type="EMBL" id="CCG57751.1"/>
    </source>
</evidence>
<evidence type="ECO:0000259" key="18">
    <source>
        <dbReference type="PROSITE" id="PS51787"/>
    </source>
</evidence>
<dbReference type="GO" id="GO:0004176">
    <property type="term" value="F:ATP-dependent peptidase activity"/>
    <property type="evidence" value="ECO:0007669"/>
    <property type="project" value="UniProtKB-UniRule"/>
</dbReference>
<comment type="subunit">
    <text evidence="10 11">Homohexamer. Organized in a ring with a central cavity.</text>
</comment>
<feature type="region of interest" description="Disordered" evidence="16">
    <location>
        <begin position="1"/>
        <end position="39"/>
    </location>
</feature>
<evidence type="ECO:0000256" key="15">
    <source>
        <dbReference type="RuleBase" id="RU000591"/>
    </source>
</evidence>
<evidence type="ECO:0000259" key="17">
    <source>
        <dbReference type="PROSITE" id="PS51786"/>
    </source>
</evidence>
<accession>K0JMS3</accession>
<dbReference type="Pfam" id="PF02190">
    <property type="entry name" value="LON_substr_bdg"/>
    <property type="match status" value="1"/>
</dbReference>
<dbReference type="Pfam" id="PF00004">
    <property type="entry name" value="AAA"/>
    <property type="match status" value="1"/>
</dbReference>
<keyword evidence="3 10" id="KW-0645">Protease</keyword>
<organism evidence="19 20">
    <name type="scientific">Brachyspira pilosicoli WesB</name>
    <dbReference type="NCBI Taxonomy" id="1161918"/>
    <lineage>
        <taxon>Bacteria</taxon>
        <taxon>Pseudomonadati</taxon>
        <taxon>Spirochaetota</taxon>
        <taxon>Spirochaetia</taxon>
        <taxon>Brachyspirales</taxon>
        <taxon>Brachyspiraceae</taxon>
        <taxon>Brachyspira</taxon>
    </lineage>
</organism>
<dbReference type="InterPro" id="IPR027417">
    <property type="entry name" value="P-loop_NTPase"/>
</dbReference>